<dbReference type="AlphaFoldDB" id="A0A2S6FXM7"/>
<evidence type="ECO:0000313" key="3">
    <source>
        <dbReference type="EMBL" id="PPK48311.1"/>
    </source>
</evidence>
<dbReference type="Pfam" id="PF13847">
    <property type="entry name" value="Methyltransf_31"/>
    <property type="match status" value="1"/>
</dbReference>
<dbReference type="OrthoDB" id="8385759at2"/>
<accession>A0A2S6FXM7</accession>
<evidence type="ECO:0000259" key="2">
    <source>
        <dbReference type="Pfam" id="PF13847"/>
    </source>
</evidence>
<comment type="caution">
    <text evidence="3">The sequence shown here is derived from an EMBL/GenBank/DDBJ whole genome shotgun (WGS) entry which is preliminary data.</text>
</comment>
<protein>
    <submittedName>
        <fullName evidence="3">Methyltransferase family protein</fullName>
    </submittedName>
</protein>
<proteinExistence type="predicted"/>
<organism evidence="3 4">
    <name type="scientific">Clostridium algidicarnis DSM 15099</name>
    <dbReference type="NCBI Taxonomy" id="1121295"/>
    <lineage>
        <taxon>Bacteria</taxon>
        <taxon>Bacillati</taxon>
        <taxon>Bacillota</taxon>
        <taxon>Clostridia</taxon>
        <taxon>Eubacteriales</taxon>
        <taxon>Clostridiaceae</taxon>
        <taxon>Clostridium</taxon>
    </lineage>
</organism>
<dbReference type="InterPro" id="IPR025714">
    <property type="entry name" value="Methyltranfer_dom"/>
</dbReference>
<dbReference type="Gene3D" id="3.40.50.150">
    <property type="entry name" value="Vaccinia Virus protein VP39"/>
    <property type="match status" value="1"/>
</dbReference>
<evidence type="ECO:0000313" key="4">
    <source>
        <dbReference type="Proteomes" id="UP000239863"/>
    </source>
</evidence>
<feature type="domain" description="Methyltransferase" evidence="2">
    <location>
        <begin position="74"/>
        <end position="209"/>
    </location>
</feature>
<dbReference type="STRING" id="37659.GCA_000703125_00518"/>
<keyword evidence="3" id="KW-0489">Methyltransferase</keyword>
<name>A0A2S6FXM7_9CLOT</name>
<dbReference type="Proteomes" id="UP000239863">
    <property type="component" value="Unassembled WGS sequence"/>
</dbReference>
<dbReference type="SUPFAM" id="SSF53335">
    <property type="entry name" value="S-adenosyl-L-methionine-dependent methyltransferases"/>
    <property type="match status" value="1"/>
</dbReference>
<sequence length="282" mass="31605">MECKTNIDDKKASLNSDEESLNKSSLDSNEEAWNKETYDAWVKRLGSPKDAAKKIKENPTHSISTLYHKFGDLKGKKVMNLMGSNGNKAVALALLLANVTVVDFSKGNKRYALELAKEAGVNIEYILSDVLKLPEDKITSDYDIVFAEMGILHYFTDLKPFLNLVHRLLSPGGIFIIRDFHPISTKLISSKGSTAKIRKHKVTGDYFDTSLEEKSVSYSKYLNDTDEPEKVLLRKWTIGEIVSSVAKEGFIIKSLDEEPNLSSETFDKGIPKTFILVAEKSF</sequence>
<dbReference type="InterPro" id="IPR029063">
    <property type="entry name" value="SAM-dependent_MTases_sf"/>
</dbReference>
<reference evidence="3 4" key="1">
    <citation type="submission" date="2018-02" db="EMBL/GenBank/DDBJ databases">
        <title>Genomic Encyclopedia of Archaeal and Bacterial Type Strains, Phase II (KMG-II): from individual species to whole genera.</title>
        <authorList>
            <person name="Goeker M."/>
        </authorList>
    </citation>
    <scope>NUCLEOTIDE SEQUENCE [LARGE SCALE GENOMIC DNA]</scope>
    <source>
        <strain evidence="3 4">DSM 15099</strain>
    </source>
</reference>
<keyword evidence="3" id="KW-0808">Transferase</keyword>
<dbReference type="EMBL" id="PTIS01000008">
    <property type="protein sequence ID" value="PPK48311.1"/>
    <property type="molecule type" value="Genomic_DNA"/>
</dbReference>
<feature type="compositionally biased region" description="Basic and acidic residues" evidence="1">
    <location>
        <begin position="1"/>
        <end position="12"/>
    </location>
</feature>
<evidence type="ECO:0000256" key="1">
    <source>
        <dbReference type="SAM" id="MobiDB-lite"/>
    </source>
</evidence>
<dbReference type="GO" id="GO:0008168">
    <property type="term" value="F:methyltransferase activity"/>
    <property type="evidence" value="ECO:0007669"/>
    <property type="project" value="UniProtKB-KW"/>
</dbReference>
<dbReference type="CDD" id="cd02440">
    <property type="entry name" value="AdoMet_MTases"/>
    <property type="match status" value="1"/>
</dbReference>
<dbReference type="GO" id="GO:0032259">
    <property type="term" value="P:methylation"/>
    <property type="evidence" value="ECO:0007669"/>
    <property type="project" value="UniProtKB-KW"/>
</dbReference>
<dbReference type="RefSeq" id="WP_104409890.1">
    <property type="nucleotide sequence ID" value="NZ_PTIS01000008.1"/>
</dbReference>
<gene>
    <name evidence="3" type="ORF">BD821_10872</name>
</gene>
<feature type="region of interest" description="Disordered" evidence="1">
    <location>
        <begin position="1"/>
        <end position="32"/>
    </location>
</feature>